<reference evidence="3 4" key="1">
    <citation type="submission" date="2024-04" db="EMBL/GenBank/DDBJ databases">
        <title>Tritrichomonas musculus Genome.</title>
        <authorList>
            <person name="Alves-Ferreira E."/>
            <person name="Grigg M."/>
            <person name="Lorenzi H."/>
            <person name="Galac M."/>
        </authorList>
    </citation>
    <scope>NUCLEOTIDE SEQUENCE [LARGE SCALE GENOMIC DNA]</scope>
    <source>
        <strain evidence="3 4">EAF2021</strain>
    </source>
</reference>
<name>A0ABR2L5D6_9EUKA</name>
<feature type="region of interest" description="Disordered" evidence="1">
    <location>
        <begin position="206"/>
        <end position="233"/>
    </location>
</feature>
<feature type="domain" description="Initiator binding" evidence="2">
    <location>
        <begin position="37"/>
        <end position="123"/>
    </location>
</feature>
<evidence type="ECO:0000256" key="1">
    <source>
        <dbReference type="SAM" id="MobiDB-lite"/>
    </source>
</evidence>
<dbReference type="InterPro" id="IPR018845">
    <property type="entry name" value="Initiator-bd"/>
</dbReference>
<sequence>MLKEIQHWESMTPIKLASKLKQRAFMKRSLNDIDQAILQYFSQLHSKKSSGLSNIQIGDELSLLAYFAEIFSNDPIYQILHWGMVIFNDSVCINVNSLSRFLSLPINSMLESMRKANYTPLRSLPPNCFKTLMQLGFITSLEFSMYTISPADPFFIHIGCHPIIVQPFPLELIDLLLFAKREVMNLEKSRLNKYIESARKRVEFQNSKDQNEEIEYTSQNSSHEEEEEEEVES</sequence>
<gene>
    <name evidence="3" type="ORF">M9Y10_000860</name>
</gene>
<dbReference type="Pfam" id="PF10416">
    <property type="entry name" value="IBD"/>
    <property type="match status" value="1"/>
</dbReference>
<proteinExistence type="predicted"/>
<evidence type="ECO:0000259" key="2">
    <source>
        <dbReference type="Pfam" id="PF10416"/>
    </source>
</evidence>
<dbReference type="EMBL" id="JAPFFF010000001">
    <property type="protein sequence ID" value="KAK8898568.1"/>
    <property type="molecule type" value="Genomic_DNA"/>
</dbReference>
<protein>
    <recommendedName>
        <fullName evidence="2">Initiator binding domain-containing protein</fullName>
    </recommendedName>
</protein>
<dbReference type="Proteomes" id="UP001470230">
    <property type="component" value="Unassembled WGS sequence"/>
</dbReference>
<comment type="caution">
    <text evidence="3">The sequence shown here is derived from an EMBL/GenBank/DDBJ whole genome shotgun (WGS) entry which is preliminary data.</text>
</comment>
<keyword evidence="4" id="KW-1185">Reference proteome</keyword>
<feature type="compositionally biased region" description="Acidic residues" evidence="1">
    <location>
        <begin position="224"/>
        <end position="233"/>
    </location>
</feature>
<accession>A0ABR2L5D6</accession>
<organism evidence="3 4">
    <name type="scientific">Tritrichomonas musculus</name>
    <dbReference type="NCBI Taxonomy" id="1915356"/>
    <lineage>
        <taxon>Eukaryota</taxon>
        <taxon>Metamonada</taxon>
        <taxon>Parabasalia</taxon>
        <taxon>Tritrichomonadida</taxon>
        <taxon>Tritrichomonadidae</taxon>
        <taxon>Tritrichomonas</taxon>
    </lineage>
</organism>
<evidence type="ECO:0000313" key="4">
    <source>
        <dbReference type="Proteomes" id="UP001470230"/>
    </source>
</evidence>
<evidence type="ECO:0000313" key="3">
    <source>
        <dbReference type="EMBL" id="KAK8898568.1"/>
    </source>
</evidence>